<accession>A0A2R4PH05</accession>
<proteinExistence type="predicted"/>
<protein>
    <submittedName>
        <fullName evidence="1">Uncharacterized protein</fullName>
    </submittedName>
</protein>
<sequence>METKKTVQLDRLETSDMLMNWSHDLRCCSASLWLLLETMVSQEEEREHALITLVVKTPEEVNDRIADFDTNKL</sequence>
<evidence type="ECO:0000313" key="1">
    <source>
        <dbReference type="EMBL" id="AVX50967.1"/>
    </source>
</evidence>
<dbReference type="RefSeq" id="WP_129609760.1">
    <property type="nucleotide sequence ID" value="NZ_CP047269.1"/>
</dbReference>
<name>A0A2R4PH05_CITFR</name>
<reference evidence="1" key="1">
    <citation type="submission" date="2017-11" db="EMBL/GenBank/DDBJ databases">
        <title>Citrobacter freundii harbouring blaOXA-204 on a prophage.</title>
        <authorList>
            <person name="Boyd D.A."/>
            <person name="Mataseje L.F."/>
            <person name="Longtin J."/>
            <person name="Mulvey M.R."/>
        </authorList>
    </citation>
    <scope>NUCLEOTIDE SEQUENCE</scope>
    <source>
        <strain evidence="1">N16-03880</strain>
    </source>
</reference>
<dbReference type="EMBL" id="MG430338">
    <property type="protein sequence ID" value="AVX50967.1"/>
    <property type="molecule type" value="Genomic_DNA"/>
</dbReference>
<organism evidence="1">
    <name type="scientific">Citrobacter freundii</name>
    <dbReference type="NCBI Taxonomy" id="546"/>
    <lineage>
        <taxon>Bacteria</taxon>
        <taxon>Pseudomonadati</taxon>
        <taxon>Pseudomonadota</taxon>
        <taxon>Gammaproteobacteria</taxon>
        <taxon>Enterobacterales</taxon>
        <taxon>Enterobacteriaceae</taxon>
        <taxon>Citrobacter</taxon>
        <taxon>Citrobacter freundii complex</taxon>
    </lineage>
</organism>
<dbReference type="AlphaFoldDB" id="A0A2R4PH05"/>
<gene>
    <name evidence="1" type="ORF">CFOXA204_0085</name>
</gene>